<accession>A0AAD1XNV3</accession>
<feature type="region of interest" description="Disordered" evidence="1">
    <location>
        <begin position="379"/>
        <end position="401"/>
    </location>
</feature>
<feature type="region of interest" description="Disordered" evidence="1">
    <location>
        <begin position="544"/>
        <end position="604"/>
    </location>
</feature>
<keyword evidence="3" id="KW-1185">Reference proteome</keyword>
<reference evidence="2" key="1">
    <citation type="submission" date="2023-07" db="EMBL/GenBank/DDBJ databases">
        <authorList>
            <consortium name="AG Swart"/>
            <person name="Singh M."/>
            <person name="Singh A."/>
            <person name="Seah K."/>
            <person name="Emmerich C."/>
        </authorList>
    </citation>
    <scope>NUCLEOTIDE SEQUENCE</scope>
    <source>
        <strain evidence="2">DP1</strain>
    </source>
</reference>
<feature type="region of interest" description="Disordered" evidence="1">
    <location>
        <begin position="1043"/>
        <end position="1077"/>
    </location>
</feature>
<feature type="region of interest" description="Disordered" evidence="1">
    <location>
        <begin position="715"/>
        <end position="792"/>
    </location>
</feature>
<feature type="region of interest" description="Disordered" evidence="1">
    <location>
        <begin position="111"/>
        <end position="139"/>
    </location>
</feature>
<sequence>MSNKDYFPSEKFQKSGEKCMRSSESHSTLKRQHRQNDIQYNKYKFDKNRFQDNNVEANYELDAGDSDDIVTIPARQMALGSQHFLNKNEEELDNHSAPREEDDGDFEYEYEYSQNSQKNQKNTSKEGTKEYDNQEEDYILDPNYGCNREDYDTNNGTGDFRNEYADEYCQNEGIEFPSSTIPNRIESSNQKLDEKLAKYKTTKPQKSTVNTIGEALTYFKSGDHSESTLKSPHLAITSSNLKTYVLNKSCKIISTLNKSGKDCTFCSPTPAQSDSLLHQISKNLSQKYMTSKDFYNVKIINDIIYNENTHIVSVFKDYLILDDISEFLKRRYASFETKPRLTKIYEFYDKYSKVFPNYVVLPENKYMFKNIERKQRMIDERQKYKTDKERKHKERKEKAQGGDFGGFSNLLDSSESMERLFDTKFVDSVNNIAPGSLCNSMNSLSKHSQFKEHEMNSSILSQHSDIQMQSNWQKMQEICNQSGIGSSKIEIPLDQLVEDFIEIDTQISNSISLDKTIEIEESKTKPEEKKRKVKRVDYTLKITSNDIERNQPHKEIKYTKPKTYQIGHSKEKSSISNTSSGSKIDFSKVGRKKNSSQQKRLNDKDIFGTNNNKILKTQRYEKSNYHTSKYSPIKGMYQSKSTTNIKTGAKSKPLHTKNFQILSNKKSAFDPIKPSKKSLPGSKDQLSYKTKPKEEKGHFRGETWTGNQYLSIKNTSAHGRKKSSIGKSKPELATLSESQSVKKMRKGILKKDIQQKSTVKNSRQSLGDRNNTHKKYITKSDISKKVSTPTSNGMVIKSGAYTTRTIVSDSVKPVLLKTERKIARKGYGGTNSSSETRRPKIFSKKLRTQSRGENTATKENSSTSSKTSQKCLSNLSKSNSRRNDKNSSSQHLKKKSVVIPTKKTKVLYSNKSEYDRKRNSKATDASIKPSSSAANLDTKKLSSSKSGLLQSQRLKAQNKTRKLKYLTTNEEAKSKYGAAKTSREKGRLIEFKLHEDELPDSKNENLKPKSRIVDSNLGAIQRLYAHKSQKLFSSSYSKSARGYQAGSEKTRQGAKLAKYKKITNSRPKTSRNPALKSYKEICTNKVLPGTEGTRKVEEGVKAATYKPSQVKIYLKNEE</sequence>
<feature type="compositionally biased region" description="Basic and acidic residues" evidence="1">
    <location>
        <begin position="379"/>
        <end position="389"/>
    </location>
</feature>
<feature type="compositionally biased region" description="Basic residues" evidence="1">
    <location>
        <begin position="839"/>
        <end position="848"/>
    </location>
</feature>
<dbReference type="AlphaFoldDB" id="A0AAD1XNV3"/>
<protein>
    <submittedName>
        <fullName evidence="2">Uncharacterized protein</fullName>
    </submittedName>
</protein>
<name>A0AAD1XNV3_EUPCR</name>
<feature type="compositionally biased region" description="Polar residues" evidence="1">
    <location>
        <begin position="113"/>
        <end position="122"/>
    </location>
</feature>
<comment type="caution">
    <text evidence="2">The sequence shown here is derived from an EMBL/GenBank/DDBJ whole genome shotgun (WGS) entry which is preliminary data.</text>
</comment>
<feature type="compositionally biased region" description="Basic and acidic residues" evidence="1">
    <location>
        <begin position="691"/>
        <end position="701"/>
    </location>
</feature>
<evidence type="ECO:0000256" key="1">
    <source>
        <dbReference type="SAM" id="MobiDB-lite"/>
    </source>
</evidence>
<gene>
    <name evidence="2" type="ORF">ECRASSUSDP1_LOCUS17461</name>
</gene>
<feature type="compositionally biased region" description="Polar residues" evidence="1">
    <location>
        <begin position="755"/>
        <end position="769"/>
    </location>
</feature>
<dbReference type="EMBL" id="CAMPGE010017624">
    <property type="protein sequence ID" value="CAI2376092.1"/>
    <property type="molecule type" value="Genomic_DNA"/>
</dbReference>
<dbReference type="Proteomes" id="UP001295684">
    <property type="component" value="Unassembled WGS sequence"/>
</dbReference>
<feature type="compositionally biased region" description="Basic and acidic residues" evidence="1">
    <location>
        <begin position="546"/>
        <end position="558"/>
    </location>
</feature>
<proteinExistence type="predicted"/>
<feature type="compositionally biased region" description="Basic and acidic residues" evidence="1">
    <location>
        <begin position="123"/>
        <end position="132"/>
    </location>
</feature>
<feature type="compositionally biased region" description="Low complexity" evidence="1">
    <location>
        <begin position="574"/>
        <end position="583"/>
    </location>
</feature>
<feature type="compositionally biased region" description="Low complexity" evidence="1">
    <location>
        <begin position="853"/>
        <end position="878"/>
    </location>
</feature>
<evidence type="ECO:0000313" key="3">
    <source>
        <dbReference type="Proteomes" id="UP001295684"/>
    </source>
</evidence>
<evidence type="ECO:0000313" key="2">
    <source>
        <dbReference type="EMBL" id="CAI2376092.1"/>
    </source>
</evidence>
<feature type="compositionally biased region" description="Low complexity" evidence="1">
    <location>
        <begin position="941"/>
        <end position="955"/>
    </location>
</feature>
<feature type="region of interest" description="Disordered" evidence="1">
    <location>
        <begin position="665"/>
        <end position="702"/>
    </location>
</feature>
<feature type="region of interest" description="Disordered" evidence="1">
    <location>
        <begin position="822"/>
        <end position="962"/>
    </location>
</feature>
<organism evidence="2 3">
    <name type="scientific">Euplotes crassus</name>
    <dbReference type="NCBI Taxonomy" id="5936"/>
    <lineage>
        <taxon>Eukaryota</taxon>
        <taxon>Sar</taxon>
        <taxon>Alveolata</taxon>
        <taxon>Ciliophora</taxon>
        <taxon>Intramacronucleata</taxon>
        <taxon>Spirotrichea</taxon>
        <taxon>Hypotrichia</taxon>
        <taxon>Euplotida</taxon>
        <taxon>Euplotidae</taxon>
        <taxon>Moneuplotes</taxon>
    </lineage>
</organism>
<feature type="region of interest" description="Disordered" evidence="1">
    <location>
        <begin position="1"/>
        <end position="45"/>
    </location>
</feature>
<feature type="compositionally biased region" description="Basic and acidic residues" evidence="1">
    <location>
        <begin position="7"/>
        <end position="24"/>
    </location>
</feature>